<dbReference type="InterPro" id="IPR036597">
    <property type="entry name" value="Fido-like_dom_sf"/>
</dbReference>
<dbReference type="Gene3D" id="1.20.120.1870">
    <property type="entry name" value="Fic/DOC protein, Fido domain"/>
    <property type="match status" value="1"/>
</dbReference>
<dbReference type="InterPro" id="IPR006440">
    <property type="entry name" value="Doc"/>
</dbReference>
<sequence>MIIWIERPLAIAIHERQLAEHGGGSGARDGNLLDSALARPQQLHTYGDPPPDLADLAASLAFGLARNHPFVDGNKRTAHVCYRVFLALNGVDLVAIDEDKYVTMIALAEGSLSEAEFAAWLSQHISHDAKKRVNEPRERYALKQPDPG</sequence>
<dbReference type="Proteomes" id="UP001596111">
    <property type="component" value="Unassembled WGS sequence"/>
</dbReference>
<dbReference type="InterPro" id="IPR053737">
    <property type="entry name" value="Type_II_TA_Toxin"/>
</dbReference>
<dbReference type="PIRSF" id="PIRSF018297">
    <property type="entry name" value="Doc"/>
    <property type="match status" value="1"/>
</dbReference>
<name>A0ABW0T0G4_9GAMM</name>
<organism evidence="2 3">
    <name type="scientific">Rhodanobacter terrae</name>
    <dbReference type="NCBI Taxonomy" id="418647"/>
    <lineage>
        <taxon>Bacteria</taxon>
        <taxon>Pseudomonadati</taxon>
        <taxon>Pseudomonadota</taxon>
        <taxon>Gammaproteobacteria</taxon>
        <taxon>Lysobacterales</taxon>
        <taxon>Rhodanobacteraceae</taxon>
        <taxon>Rhodanobacter</taxon>
    </lineage>
</organism>
<dbReference type="PANTHER" id="PTHR39426:SF1">
    <property type="entry name" value="HOMOLOGY TO DEATH-ON-CURING PROTEIN OF PHAGE P1"/>
    <property type="match status" value="1"/>
</dbReference>
<dbReference type="EMBL" id="JBHSNG010000017">
    <property type="protein sequence ID" value="MFC5582328.1"/>
    <property type="molecule type" value="Genomic_DNA"/>
</dbReference>
<accession>A0ABW0T0G4</accession>
<evidence type="ECO:0000313" key="2">
    <source>
        <dbReference type="EMBL" id="MFC5582328.1"/>
    </source>
</evidence>
<evidence type="ECO:0000259" key="1">
    <source>
        <dbReference type="PROSITE" id="PS51459"/>
    </source>
</evidence>
<dbReference type="SUPFAM" id="SSF140931">
    <property type="entry name" value="Fic-like"/>
    <property type="match status" value="1"/>
</dbReference>
<evidence type="ECO:0000313" key="3">
    <source>
        <dbReference type="Proteomes" id="UP001596111"/>
    </source>
</evidence>
<comment type="caution">
    <text evidence="2">The sequence shown here is derived from an EMBL/GenBank/DDBJ whole genome shotgun (WGS) entry which is preliminary data.</text>
</comment>
<dbReference type="PANTHER" id="PTHR39426">
    <property type="entry name" value="HOMOLOGY TO DEATH-ON-CURING PROTEIN OF PHAGE P1"/>
    <property type="match status" value="1"/>
</dbReference>
<protein>
    <submittedName>
        <fullName evidence="2">Type II toxin-antitoxin system death-on-curing family toxin</fullName>
    </submittedName>
</protein>
<dbReference type="Pfam" id="PF02661">
    <property type="entry name" value="Fic"/>
    <property type="match status" value="1"/>
</dbReference>
<dbReference type="InterPro" id="IPR003812">
    <property type="entry name" value="Fido"/>
</dbReference>
<dbReference type="RefSeq" id="WP_377328306.1">
    <property type="nucleotide sequence ID" value="NZ_JBHSNG010000017.1"/>
</dbReference>
<keyword evidence="3" id="KW-1185">Reference proteome</keyword>
<gene>
    <name evidence="2" type="ORF">ACFPPB_14505</name>
</gene>
<reference evidence="3" key="1">
    <citation type="journal article" date="2019" name="Int. J. Syst. Evol. Microbiol.">
        <title>The Global Catalogue of Microorganisms (GCM) 10K type strain sequencing project: providing services to taxonomists for standard genome sequencing and annotation.</title>
        <authorList>
            <consortium name="The Broad Institute Genomics Platform"/>
            <consortium name="The Broad Institute Genome Sequencing Center for Infectious Disease"/>
            <person name="Wu L."/>
            <person name="Ma J."/>
        </authorList>
    </citation>
    <scope>NUCLEOTIDE SEQUENCE [LARGE SCALE GENOMIC DNA]</scope>
    <source>
        <strain evidence="3">CGMCC 1.13587</strain>
    </source>
</reference>
<dbReference type="PROSITE" id="PS51459">
    <property type="entry name" value="FIDO"/>
    <property type="match status" value="1"/>
</dbReference>
<feature type="domain" description="Fido" evidence="1">
    <location>
        <begin position="5"/>
        <end position="123"/>
    </location>
</feature>
<proteinExistence type="predicted"/>
<dbReference type="NCBIfam" id="TIGR01550">
    <property type="entry name" value="DOC_P1"/>
    <property type="match status" value="1"/>
</dbReference>